<comment type="caution">
    <text evidence="1">The sequence shown here is derived from an EMBL/GenBank/DDBJ whole genome shotgun (WGS) entry which is preliminary data.</text>
</comment>
<gene>
    <name evidence="1" type="ORF">CGW93_03970</name>
</gene>
<dbReference type="Gene3D" id="3.40.50.11900">
    <property type="match status" value="1"/>
</dbReference>
<protein>
    <recommendedName>
        <fullName evidence="3">DUF2229 domain-containing protein</fullName>
    </recommendedName>
</protein>
<organism evidence="1 2">
    <name type="scientific">candidate division WOR-3 bacterium 4484_18</name>
    <dbReference type="NCBI Taxonomy" id="2020626"/>
    <lineage>
        <taxon>Bacteria</taxon>
        <taxon>Bacteria division WOR-3</taxon>
    </lineage>
</organism>
<dbReference type="Proteomes" id="UP000216312">
    <property type="component" value="Unassembled WGS sequence"/>
</dbReference>
<name>A0A257LSV7_UNCW3</name>
<dbReference type="PANTHER" id="PTHR32329:SF2">
    <property type="entry name" value="BIFUNCTIONAL PROTEIN [INCLUDES 2-HYDROXYACYL-COA DEHYDRATASE (N-TER) AND ITS ACTIVATOR DOMAIN (C_TERM)"/>
    <property type="match status" value="1"/>
</dbReference>
<evidence type="ECO:0000313" key="2">
    <source>
        <dbReference type="Proteomes" id="UP000216312"/>
    </source>
</evidence>
<evidence type="ECO:0008006" key="3">
    <source>
        <dbReference type="Google" id="ProtNLM"/>
    </source>
</evidence>
<dbReference type="PANTHER" id="PTHR32329">
    <property type="entry name" value="BIFUNCTIONAL PROTEIN [INCLUDES 2-HYDROXYACYL-COA DEHYDRATASE (N-TER) AND ITS ACTIVATOR DOMAIN (C_TERM)-RELATED"/>
    <property type="match status" value="1"/>
</dbReference>
<evidence type="ECO:0000313" key="1">
    <source>
        <dbReference type="EMBL" id="OYV02747.1"/>
    </source>
</evidence>
<accession>A0A257LSV7</accession>
<dbReference type="AlphaFoldDB" id="A0A257LSV7"/>
<dbReference type="InterPro" id="IPR051805">
    <property type="entry name" value="Dehydratase_Activator_Redct"/>
</dbReference>
<reference evidence="2" key="1">
    <citation type="submission" date="2017-07" db="EMBL/GenBank/DDBJ databases">
        <title>Novel pathways for hydrocarbon cycling and metabolic interdependencies in hydrothermal sediment communities.</title>
        <authorList>
            <person name="Dombrowski N."/>
            <person name="Seitz K."/>
            <person name="Teske A."/>
            <person name="Baker B."/>
        </authorList>
    </citation>
    <scope>NUCLEOTIDE SEQUENCE [LARGE SCALE GENOMIC DNA]</scope>
</reference>
<proteinExistence type="predicted"/>
<sequence length="180" mass="20501">MELDPRKLCRAFITTCKAMGVNKSRVVNALDILLEDETKPTPTVEGDLILGVVGHPYLLYDEFLNLNLLSKLSDMGVTYVTSADIDHTILDTYIKQDYDVYWLYEREMIGAANYFATNRKFNGIIYCVSFGCGPSSVVSEFMQRVIAKRIPLLMLVLDEHATEIGLLTRIEAFCDMLRWK</sequence>
<dbReference type="EMBL" id="NMUJ01000055">
    <property type="protein sequence ID" value="OYV02747.1"/>
    <property type="molecule type" value="Genomic_DNA"/>
</dbReference>